<dbReference type="PROSITE" id="PS50110">
    <property type="entry name" value="RESPONSE_REGULATORY"/>
    <property type="match status" value="1"/>
</dbReference>
<dbReference type="EMBL" id="MHNF01000034">
    <property type="protein sequence ID" value="OGZ40377.1"/>
    <property type="molecule type" value="Genomic_DNA"/>
</dbReference>
<name>A0A1G2FRE8_9BACT</name>
<dbReference type="PANTHER" id="PTHR44591">
    <property type="entry name" value="STRESS RESPONSE REGULATOR PROTEIN 1"/>
    <property type="match status" value="1"/>
</dbReference>
<organism evidence="4 5">
    <name type="scientific">Candidatus Portnoybacteria bacterium RIFCSPLOWO2_02_FULL_39_11</name>
    <dbReference type="NCBI Taxonomy" id="1802001"/>
    <lineage>
        <taxon>Bacteria</taxon>
        <taxon>Candidatus Portnoyibacteriota</taxon>
    </lineage>
</organism>
<dbReference type="InterPro" id="IPR011006">
    <property type="entry name" value="CheY-like_superfamily"/>
</dbReference>
<accession>A0A1G2FRE8</accession>
<evidence type="ECO:0000256" key="2">
    <source>
        <dbReference type="PROSITE-ProRule" id="PRU00169"/>
    </source>
</evidence>
<evidence type="ECO:0000313" key="4">
    <source>
        <dbReference type="EMBL" id="OGZ40377.1"/>
    </source>
</evidence>
<evidence type="ECO:0000313" key="5">
    <source>
        <dbReference type="Proteomes" id="UP000177126"/>
    </source>
</evidence>
<dbReference type="InterPro" id="IPR001789">
    <property type="entry name" value="Sig_transdc_resp-reg_receiver"/>
</dbReference>
<gene>
    <name evidence="4" type="ORF">A3B04_01955</name>
</gene>
<comment type="caution">
    <text evidence="4">The sequence shown here is derived from an EMBL/GenBank/DDBJ whole genome shotgun (WGS) entry which is preliminary data.</text>
</comment>
<dbReference type="SMART" id="SM00448">
    <property type="entry name" value="REC"/>
    <property type="match status" value="1"/>
</dbReference>
<feature type="domain" description="Response regulatory" evidence="3">
    <location>
        <begin position="10"/>
        <end position="126"/>
    </location>
</feature>
<feature type="modified residue" description="4-aspartylphosphate" evidence="2">
    <location>
        <position position="59"/>
    </location>
</feature>
<dbReference type="AlphaFoldDB" id="A0A1G2FRE8"/>
<dbReference type="PANTHER" id="PTHR44591:SF3">
    <property type="entry name" value="RESPONSE REGULATORY DOMAIN-CONTAINING PROTEIN"/>
    <property type="match status" value="1"/>
</dbReference>
<dbReference type="GO" id="GO:0000160">
    <property type="term" value="P:phosphorelay signal transduction system"/>
    <property type="evidence" value="ECO:0007669"/>
    <property type="project" value="InterPro"/>
</dbReference>
<evidence type="ECO:0000256" key="1">
    <source>
        <dbReference type="ARBA" id="ARBA00022553"/>
    </source>
</evidence>
<evidence type="ECO:0000259" key="3">
    <source>
        <dbReference type="PROSITE" id="PS50110"/>
    </source>
</evidence>
<reference evidence="4 5" key="1">
    <citation type="journal article" date="2016" name="Nat. Commun.">
        <title>Thousands of microbial genomes shed light on interconnected biogeochemical processes in an aquifer system.</title>
        <authorList>
            <person name="Anantharaman K."/>
            <person name="Brown C.T."/>
            <person name="Hug L.A."/>
            <person name="Sharon I."/>
            <person name="Castelle C.J."/>
            <person name="Probst A.J."/>
            <person name="Thomas B.C."/>
            <person name="Singh A."/>
            <person name="Wilkins M.J."/>
            <person name="Karaoz U."/>
            <person name="Brodie E.L."/>
            <person name="Williams K.H."/>
            <person name="Hubbard S.S."/>
            <person name="Banfield J.F."/>
        </authorList>
    </citation>
    <scope>NUCLEOTIDE SEQUENCE [LARGE SCALE GENOMIC DNA]</scope>
</reference>
<keyword evidence="1 2" id="KW-0597">Phosphoprotein</keyword>
<dbReference type="Gene3D" id="3.40.50.2300">
    <property type="match status" value="1"/>
</dbReference>
<dbReference type="SUPFAM" id="SSF52172">
    <property type="entry name" value="CheY-like"/>
    <property type="match status" value="1"/>
</dbReference>
<proteinExistence type="predicted"/>
<sequence length="134" mass="15166">MLERLKNLRKVLFVEDDPAQIFMYQSVFELEGMCMMAASYHQEALRMAQTEEPELILLDLLLGNESGLDVLKDLKANQKTKDIPVIVFTNYEKKGLREECAKLGASDFILKIQTTPVDFAKTIRAGLGKRAGKK</sequence>
<dbReference type="InterPro" id="IPR050595">
    <property type="entry name" value="Bact_response_regulator"/>
</dbReference>
<dbReference type="Pfam" id="PF00072">
    <property type="entry name" value="Response_reg"/>
    <property type="match status" value="1"/>
</dbReference>
<dbReference type="Proteomes" id="UP000177126">
    <property type="component" value="Unassembled WGS sequence"/>
</dbReference>
<dbReference type="CDD" id="cd00156">
    <property type="entry name" value="REC"/>
    <property type="match status" value="1"/>
</dbReference>
<protein>
    <recommendedName>
        <fullName evidence="3">Response regulatory domain-containing protein</fullName>
    </recommendedName>
</protein>